<dbReference type="GO" id="GO:0098796">
    <property type="term" value="C:membrane protein complex"/>
    <property type="evidence" value="ECO:0007669"/>
    <property type="project" value="UniProtKB-ARBA"/>
</dbReference>
<dbReference type="SUPFAM" id="SSF52540">
    <property type="entry name" value="P-loop containing nucleoside triphosphate hydrolases"/>
    <property type="match status" value="1"/>
</dbReference>
<dbReference type="SMART" id="SM00382">
    <property type="entry name" value="AAA"/>
    <property type="match status" value="1"/>
</dbReference>
<dbReference type="AlphaFoldDB" id="A0A2S8G5N4"/>
<dbReference type="InterPro" id="IPR017871">
    <property type="entry name" value="ABC_transporter-like_CS"/>
</dbReference>
<evidence type="ECO:0000313" key="6">
    <source>
        <dbReference type="EMBL" id="PQO39610.1"/>
    </source>
</evidence>
<evidence type="ECO:0000256" key="3">
    <source>
        <dbReference type="ARBA" id="ARBA00022840"/>
    </source>
</evidence>
<comment type="caution">
    <text evidence="6">The sequence shown here is derived from an EMBL/GenBank/DDBJ whole genome shotgun (WGS) entry which is preliminary data.</text>
</comment>
<dbReference type="GO" id="GO:0022857">
    <property type="term" value="F:transmembrane transporter activity"/>
    <property type="evidence" value="ECO:0007669"/>
    <property type="project" value="UniProtKB-ARBA"/>
</dbReference>
<dbReference type="InterPro" id="IPR003593">
    <property type="entry name" value="AAA+_ATPase"/>
</dbReference>
<evidence type="ECO:0000313" key="7">
    <source>
        <dbReference type="Proteomes" id="UP000238322"/>
    </source>
</evidence>
<dbReference type="Gene3D" id="3.40.50.300">
    <property type="entry name" value="P-loop containing nucleotide triphosphate hydrolases"/>
    <property type="match status" value="1"/>
</dbReference>
<dbReference type="PANTHER" id="PTHR42798">
    <property type="entry name" value="LIPOPROTEIN-RELEASING SYSTEM ATP-BINDING PROTEIN LOLD"/>
    <property type="match status" value="1"/>
</dbReference>
<name>A0A2S8G5N4_9BACT</name>
<dbReference type="FunFam" id="3.40.50.300:FF:000032">
    <property type="entry name" value="Export ABC transporter ATP-binding protein"/>
    <property type="match status" value="1"/>
</dbReference>
<reference evidence="6 7" key="1">
    <citation type="submission" date="2018-02" db="EMBL/GenBank/DDBJ databases">
        <title>Comparative genomes isolates from brazilian mangrove.</title>
        <authorList>
            <person name="Araujo J.E."/>
            <person name="Taketani R.G."/>
            <person name="Silva M.C.P."/>
            <person name="Loureco M.V."/>
            <person name="Andreote F.D."/>
        </authorList>
    </citation>
    <scope>NUCLEOTIDE SEQUENCE [LARGE SCALE GENOMIC DNA]</scope>
    <source>
        <strain evidence="6 7">Hex-1 MGV</strain>
    </source>
</reference>
<dbReference type="Proteomes" id="UP000238322">
    <property type="component" value="Unassembled WGS sequence"/>
</dbReference>
<evidence type="ECO:0000256" key="1">
    <source>
        <dbReference type="ARBA" id="ARBA00022448"/>
    </source>
</evidence>
<dbReference type="CDD" id="cd03255">
    <property type="entry name" value="ABC_MJ0796_LolCDE_FtsE"/>
    <property type="match status" value="1"/>
</dbReference>
<dbReference type="PROSITE" id="PS50893">
    <property type="entry name" value="ABC_TRANSPORTER_2"/>
    <property type="match status" value="1"/>
</dbReference>
<keyword evidence="1" id="KW-0813">Transport</keyword>
<dbReference type="Pfam" id="PF00005">
    <property type="entry name" value="ABC_tran"/>
    <property type="match status" value="1"/>
</dbReference>
<dbReference type="GO" id="GO:0005524">
    <property type="term" value="F:ATP binding"/>
    <property type="evidence" value="ECO:0007669"/>
    <property type="project" value="UniProtKB-KW"/>
</dbReference>
<proteinExistence type="inferred from homology"/>
<dbReference type="PANTHER" id="PTHR42798:SF7">
    <property type="entry name" value="ALPHA-D-RIBOSE 1-METHYLPHOSPHONATE 5-TRIPHOSPHATE SYNTHASE SUBUNIT PHNL"/>
    <property type="match status" value="1"/>
</dbReference>
<keyword evidence="2" id="KW-0547">Nucleotide-binding</keyword>
<sequence>MNYATRVVDLKKIYHLKGETVHALRGIDFDVPEGDYVSIMGTSGSGKSTLLNMLGCLDRPSSGQVVLGGHDTSKLTDDQLSYLRASRVGFVFQSYNLIQQLTVIENIEVPLFYRGNVTAADHRRSRELAKMVGLGERLGHRPTQLSGGQQQRVAVARSLINNPDYILADEPTGNLDSKTTEEILQLFETLNNEGRTIILVTHEDDVSLHAKRTIRLMDGLIKEDHPVENRRSAMSSGGMDTSALNVT</sequence>
<dbReference type="RefSeq" id="WP_105328047.1">
    <property type="nucleotide sequence ID" value="NZ_PUHY01000004.1"/>
</dbReference>
<dbReference type="GO" id="GO:0016887">
    <property type="term" value="F:ATP hydrolysis activity"/>
    <property type="evidence" value="ECO:0007669"/>
    <property type="project" value="InterPro"/>
</dbReference>
<keyword evidence="3" id="KW-0067">ATP-binding</keyword>
<feature type="domain" description="ABC transporter" evidence="5">
    <location>
        <begin position="5"/>
        <end position="243"/>
    </location>
</feature>
<dbReference type="EMBL" id="PUHY01000004">
    <property type="protein sequence ID" value="PQO39610.1"/>
    <property type="molecule type" value="Genomic_DNA"/>
</dbReference>
<evidence type="ECO:0000256" key="4">
    <source>
        <dbReference type="ARBA" id="ARBA00038388"/>
    </source>
</evidence>
<evidence type="ECO:0000256" key="2">
    <source>
        <dbReference type="ARBA" id="ARBA00022741"/>
    </source>
</evidence>
<accession>A0A2S8G5N4</accession>
<gene>
    <name evidence="6" type="ORF">C5Y83_02365</name>
</gene>
<dbReference type="InterPro" id="IPR017911">
    <property type="entry name" value="MacB-like_ATP-bd"/>
</dbReference>
<organism evidence="6 7">
    <name type="scientific">Blastopirellula marina</name>
    <dbReference type="NCBI Taxonomy" id="124"/>
    <lineage>
        <taxon>Bacteria</taxon>
        <taxon>Pseudomonadati</taxon>
        <taxon>Planctomycetota</taxon>
        <taxon>Planctomycetia</taxon>
        <taxon>Pirellulales</taxon>
        <taxon>Pirellulaceae</taxon>
        <taxon>Blastopirellula</taxon>
    </lineage>
</organism>
<comment type="similarity">
    <text evidence="4">Belongs to the ABC transporter superfamily. Macrolide exporter (TC 3.A.1.122) family.</text>
</comment>
<dbReference type="OrthoDB" id="273392at2"/>
<dbReference type="InterPro" id="IPR027417">
    <property type="entry name" value="P-loop_NTPase"/>
</dbReference>
<evidence type="ECO:0000259" key="5">
    <source>
        <dbReference type="PROSITE" id="PS50893"/>
    </source>
</evidence>
<dbReference type="InterPro" id="IPR003439">
    <property type="entry name" value="ABC_transporter-like_ATP-bd"/>
</dbReference>
<protein>
    <submittedName>
        <fullName evidence="6">ABC transporter</fullName>
    </submittedName>
</protein>
<dbReference type="PROSITE" id="PS00211">
    <property type="entry name" value="ABC_TRANSPORTER_1"/>
    <property type="match status" value="1"/>
</dbReference>